<protein>
    <recommendedName>
        <fullName evidence="2">Helicase/UvrB N-terminal domain-containing protein</fullName>
    </recommendedName>
</protein>
<evidence type="ECO:0000256" key="1">
    <source>
        <dbReference type="SAM" id="MobiDB-lite"/>
    </source>
</evidence>
<evidence type="ECO:0000259" key="2">
    <source>
        <dbReference type="Pfam" id="PF04851"/>
    </source>
</evidence>
<name>A0A813J8Z4_POLGL</name>
<sequence length="120" mass="13130">MQEMMDPAGHNYNHNNNDNNNDVLRQAFLRGAGKEPWRHQVAAVEALLSALKGHASHESNNHNKNNNNNNNSNGSSNLLVQHGAGSGKSLTMALLAWALRNLITEASDRVVLVLLLSDRV</sequence>
<reference evidence="3" key="1">
    <citation type="submission" date="2021-02" db="EMBL/GenBank/DDBJ databases">
        <authorList>
            <person name="Dougan E. K."/>
            <person name="Rhodes N."/>
            <person name="Thang M."/>
            <person name="Chan C."/>
        </authorList>
    </citation>
    <scope>NUCLEOTIDE SEQUENCE</scope>
</reference>
<dbReference type="GO" id="GO:0003677">
    <property type="term" value="F:DNA binding"/>
    <property type="evidence" value="ECO:0007669"/>
    <property type="project" value="InterPro"/>
</dbReference>
<dbReference type="PANTHER" id="PTHR42927:SF1">
    <property type="entry name" value="HELICASE SUPERFAMILY 1 AND 2 DOMAIN-CONTAINING PROTEIN"/>
    <property type="match status" value="1"/>
</dbReference>
<dbReference type="GO" id="GO:0005524">
    <property type="term" value="F:ATP binding"/>
    <property type="evidence" value="ECO:0007669"/>
    <property type="project" value="InterPro"/>
</dbReference>
<dbReference type="PANTHER" id="PTHR42927">
    <property type="entry name" value="HELICASE SUPERFAMILY 1 AND 2 DOMAIN-CONTAINING PROTEIN"/>
    <property type="match status" value="1"/>
</dbReference>
<dbReference type="SUPFAM" id="SSF52540">
    <property type="entry name" value="P-loop containing nucleoside triphosphate hydrolases"/>
    <property type="match status" value="1"/>
</dbReference>
<evidence type="ECO:0000313" key="3">
    <source>
        <dbReference type="EMBL" id="CAE8668996.1"/>
    </source>
</evidence>
<dbReference type="GO" id="GO:0016787">
    <property type="term" value="F:hydrolase activity"/>
    <property type="evidence" value="ECO:0007669"/>
    <property type="project" value="InterPro"/>
</dbReference>
<comment type="caution">
    <text evidence="3">The sequence shown here is derived from an EMBL/GenBank/DDBJ whole genome shotgun (WGS) entry which is preliminary data.</text>
</comment>
<organism evidence="3 4">
    <name type="scientific">Polarella glacialis</name>
    <name type="common">Dinoflagellate</name>
    <dbReference type="NCBI Taxonomy" id="89957"/>
    <lineage>
        <taxon>Eukaryota</taxon>
        <taxon>Sar</taxon>
        <taxon>Alveolata</taxon>
        <taxon>Dinophyceae</taxon>
        <taxon>Suessiales</taxon>
        <taxon>Suessiaceae</taxon>
        <taxon>Polarella</taxon>
    </lineage>
</organism>
<dbReference type="EMBL" id="CAJNNW010022238">
    <property type="protein sequence ID" value="CAE8668996.1"/>
    <property type="molecule type" value="Genomic_DNA"/>
</dbReference>
<accession>A0A813J8Z4</accession>
<feature type="compositionally biased region" description="Low complexity" evidence="1">
    <location>
        <begin position="62"/>
        <end position="77"/>
    </location>
</feature>
<gene>
    <name evidence="3" type="ORF">PGLA2088_LOCUS17083</name>
</gene>
<feature type="domain" description="Helicase/UvrB N-terminal" evidence="2">
    <location>
        <begin position="36"/>
        <end position="109"/>
    </location>
</feature>
<dbReference type="InterPro" id="IPR006935">
    <property type="entry name" value="Helicase/UvrB_N"/>
</dbReference>
<feature type="non-terminal residue" evidence="3">
    <location>
        <position position="120"/>
    </location>
</feature>
<evidence type="ECO:0000313" key="4">
    <source>
        <dbReference type="Proteomes" id="UP000626109"/>
    </source>
</evidence>
<dbReference type="Gene3D" id="3.40.50.300">
    <property type="entry name" value="P-loop containing nucleotide triphosphate hydrolases"/>
    <property type="match status" value="1"/>
</dbReference>
<dbReference type="Proteomes" id="UP000626109">
    <property type="component" value="Unassembled WGS sequence"/>
</dbReference>
<dbReference type="InterPro" id="IPR027417">
    <property type="entry name" value="P-loop_NTPase"/>
</dbReference>
<dbReference type="Pfam" id="PF04851">
    <property type="entry name" value="ResIII"/>
    <property type="match status" value="1"/>
</dbReference>
<dbReference type="AlphaFoldDB" id="A0A813J8Z4"/>
<proteinExistence type="predicted"/>
<feature type="region of interest" description="Disordered" evidence="1">
    <location>
        <begin position="53"/>
        <end position="82"/>
    </location>
</feature>